<protein>
    <submittedName>
        <fullName evidence="6">Helix-turn-helix transcriptional regulator, IclR family</fullName>
    </submittedName>
</protein>
<dbReference type="SUPFAM" id="SSF55781">
    <property type="entry name" value="GAF domain-like"/>
    <property type="match status" value="1"/>
</dbReference>
<evidence type="ECO:0000259" key="4">
    <source>
        <dbReference type="PROSITE" id="PS51077"/>
    </source>
</evidence>
<dbReference type="InterPro" id="IPR014757">
    <property type="entry name" value="Tscrpt_reg_IclR_C"/>
</dbReference>
<dbReference type="Pfam" id="PF01614">
    <property type="entry name" value="IclR_C"/>
    <property type="match status" value="1"/>
</dbReference>
<evidence type="ECO:0000256" key="3">
    <source>
        <dbReference type="ARBA" id="ARBA00023163"/>
    </source>
</evidence>
<dbReference type="STRING" id="316067.Geob_0236"/>
<dbReference type="PANTHER" id="PTHR30136">
    <property type="entry name" value="HELIX-TURN-HELIX TRANSCRIPTIONAL REGULATOR, ICLR FAMILY"/>
    <property type="match status" value="1"/>
</dbReference>
<dbReference type="PANTHER" id="PTHR30136:SF33">
    <property type="entry name" value="TRANSCRIPTIONAL REGULATORY PROTEIN"/>
    <property type="match status" value="1"/>
</dbReference>
<evidence type="ECO:0000256" key="1">
    <source>
        <dbReference type="ARBA" id="ARBA00023015"/>
    </source>
</evidence>
<dbReference type="AlphaFoldDB" id="B9M950"/>
<keyword evidence="3" id="KW-0804">Transcription</keyword>
<dbReference type="PROSITE" id="PS51078">
    <property type="entry name" value="ICLR_ED"/>
    <property type="match status" value="1"/>
</dbReference>
<dbReference type="InterPro" id="IPR036390">
    <property type="entry name" value="WH_DNA-bd_sf"/>
</dbReference>
<dbReference type="PROSITE" id="PS51077">
    <property type="entry name" value="HTH_ICLR"/>
    <property type="match status" value="1"/>
</dbReference>
<feature type="domain" description="IclR-ED" evidence="5">
    <location>
        <begin position="80"/>
        <end position="262"/>
    </location>
</feature>
<evidence type="ECO:0000313" key="7">
    <source>
        <dbReference type="Proteomes" id="UP000007721"/>
    </source>
</evidence>
<dbReference type="RefSeq" id="WP_012645337.1">
    <property type="nucleotide sequence ID" value="NC_011979.1"/>
</dbReference>
<dbReference type="InterPro" id="IPR050707">
    <property type="entry name" value="HTH_MetabolicPath_Reg"/>
</dbReference>
<dbReference type="EMBL" id="CP001390">
    <property type="protein sequence ID" value="ACM18608.1"/>
    <property type="molecule type" value="Genomic_DNA"/>
</dbReference>
<keyword evidence="7" id="KW-1185">Reference proteome</keyword>
<dbReference type="InterPro" id="IPR029016">
    <property type="entry name" value="GAF-like_dom_sf"/>
</dbReference>
<dbReference type="eggNOG" id="COG1414">
    <property type="taxonomic scope" value="Bacteria"/>
</dbReference>
<evidence type="ECO:0000313" key="6">
    <source>
        <dbReference type="EMBL" id="ACM18608.1"/>
    </source>
</evidence>
<dbReference type="InterPro" id="IPR036388">
    <property type="entry name" value="WH-like_DNA-bd_sf"/>
</dbReference>
<dbReference type="SMART" id="SM00346">
    <property type="entry name" value="HTH_ICLR"/>
    <property type="match status" value="1"/>
</dbReference>
<organism evidence="6 7">
    <name type="scientific">Geotalea daltonii (strain DSM 22248 / JCM 15807 / FRC-32)</name>
    <name type="common">Geobacter daltonii</name>
    <dbReference type="NCBI Taxonomy" id="316067"/>
    <lineage>
        <taxon>Bacteria</taxon>
        <taxon>Pseudomonadati</taxon>
        <taxon>Thermodesulfobacteriota</taxon>
        <taxon>Desulfuromonadia</taxon>
        <taxon>Geobacterales</taxon>
        <taxon>Geobacteraceae</taxon>
        <taxon>Geotalea</taxon>
    </lineage>
</organism>
<keyword evidence="2" id="KW-0238">DNA-binding</keyword>
<accession>B9M950</accession>
<sequence length="265" mass="29572">MTMDRKTRDPAEARKFVEALARGLEVLSCFNPSDRYLGNQDIAKRTKLPKSTVSRLTYTLSELGYLNYCKSANKYSLGNAVIALGYAKLGQMDIRRISRPLMQALAEHTQASVNLGIRDHLNLIYIDTYRNTSTLTVQLDVGSQIPIATTSMGRAYLCVMPEDERNELLEEIKVSDEQNWPTVKAGFDQAMAEYRQFGYCTSLGNWRTEVHAVAVPLVLEDGTIMGFSCSGASFQLSRQLIESDIGPRLINLVGNVRTALSFARN</sequence>
<dbReference type="GO" id="GO:0003677">
    <property type="term" value="F:DNA binding"/>
    <property type="evidence" value="ECO:0007669"/>
    <property type="project" value="UniProtKB-KW"/>
</dbReference>
<dbReference type="Pfam" id="PF09339">
    <property type="entry name" value="HTH_IclR"/>
    <property type="match status" value="1"/>
</dbReference>
<keyword evidence="1" id="KW-0805">Transcription regulation</keyword>
<dbReference type="KEGG" id="geo:Geob_0236"/>
<dbReference type="GO" id="GO:0003700">
    <property type="term" value="F:DNA-binding transcription factor activity"/>
    <property type="evidence" value="ECO:0007669"/>
    <property type="project" value="TreeGrafter"/>
</dbReference>
<proteinExistence type="predicted"/>
<dbReference type="SUPFAM" id="SSF46785">
    <property type="entry name" value="Winged helix' DNA-binding domain"/>
    <property type="match status" value="1"/>
</dbReference>
<name>B9M950_GEODF</name>
<evidence type="ECO:0000259" key="5">
    <source>
        <dbReference type="PROSITE" id="PS51078"/>
    </source>
</evidence>
<dbReference type="Proteomes" id="UP000007721">
    <property type="component" value="Chromosome"/>
</dbReference>
<dbReference type="GO" id="GO:0045892">
    <property type="term" value="P:negative regulation of DNA-templated transcription"/>
    <property type="evidence" value="ECO:0007669"/>
    <property type="project" value="TreeGrafter"/>
</dbReference>
<dbReference type="Gene3D" id="3.30.450.40">
    <property type="match status" value="1"/>
</dbReference>
<evidence type="ECO:0000256" key="2">
    <source>
        <dbReference type="ARBA" id="ARBA00023125"/>
    </source>
</evidence>
<dbReference type="InterPro" id="IPR005471">
    <property type="entry name" value="Tscrpt_reg_IclR_N"/>
</dbReference>
<dbReference type="Gene3D" id="1.10.10.10">
    <property type="entry name" value="Winged helix-like DNA-binding domain superfamily/Winged helix DNA-binding domain"/>
    <property type="match status" value="1"/>
</dbReference>
<dbReference type="OrthoDB" id="5401369at2"/>
<gene>
    <name evidence="6" type="ordered locus">Geob_0236</name>
</gene>
<feature type="domain" description="HTH iclR-type" evidence="4">
    <location>
        <begin position="17"/>
        <end position="79"/>
    </location>
</feature>
<dbReference type="HOGENOM" id="CLU_062618_0_0_7"/>
<reference evidence="6 7" key="1">
    <citation type="submission" date="2009-01" db="EMBL/GenBank/DDBJ databases">
        <title>Complete sequence of Geobacter sp. FRC-32.</title>
        <authorList>
            <consortium name="US DOE Joint Genome Institute"/>
            <person name="Lucas S."/>
            <person name="Copeland A."/>
            <person name="Lapidus A."/>
            <person name="Glavina del Rio T."/>
            <person name="Dalin E."/>
            <person name="Tice H."/>
            <person name="Bruce D."/>
            <person name="Goodwin L."/>
            <person name="Pitluck S."/>
            <person name="Saunders E."/>
            <person name="Brettin T."/>
            <person name="Detter J.C."/>
            <person name="Han C."/>
            <person name="Larimer F."/>
            <person name="Land M."/>
            <person name="Hauser L."/>
            <person name="Kyrpides N."/>
            <person name="Ovchinnikova G."/>
            <person name="Kostka J."/>
            <person name="Richardson P."/>
        </authorList>
    </citation>
    <scope>NUCLEOTIDE SEQUENCE [LARGE SCALE GENOMIC DNA]</scope>
    <source>
        <strain evidence="7">DSM 22248 / JCM 15807 / FRC-32</strain>
    </source>
</reference>